<dbReference type="EMBL" id="QUOU01000001">
    <property type="protein sequence ID" value="REL26329.1"/>
    <property type="molecule type" value="Genomic_DNA"/>
</dbReference>
<evidence type="ECO:0000313" key="2">
    <source>
        <dbReference type="EMBL" id="REL26329.1"/>
    </source>
</evidence>
<keyword evidence="1" id="KW-1133">Transmembrane helix</keyword>
<keyword evidence="1" id="KW-0472">Membrane</keyword>
<proteinExistence type="predicted"/>
<reference evidence="2 3" key="1">
    <citation type="submission" date="2018-08" db="EMBL/GenBank/DDBJ databases">
        <title>Thalassotalea euphylliae genome.</title>
        <authorList>
            <person name="Summers S."/>
            <person name="Rice S.A."/>
            <person name="Freckelton M.L."/>
            <person name="Nedved B.T."/>
            <person name="Hadfield M.G."/>
        </authorList>
    </citation>
    <scope>NUCLEOTIDE SEQUENCE [LARGE SCALE GENOMIC DNA]</scope>
    <source>
        <strain evidence="2 3">H1</strain>
    </source>
</reference>
<dbReference type="RefSeq" id="WP_116007448.1">
    <property type="nucleotide sequence ID" value="NZ_QUOU01000001.1"/>
</dbReference>
<dbReference type="AlphaFoldDB" id="A0A3E0TP52"/>
<sequence>MTTKSKWKAFFWFNLLLALLEIYRALTTPEILQPAIPDWLSYLNVVILPCWLFGLYAYAYSFNLPDYLFKYKFGQVVTALIFMSAYLGVYFEYMAGGYLGREMFFIVLITTLYLMIHGYALTNLTKTKRI</sequence>
<evidence type="ECO:0000313" key="3">
    <source>
        <dbReference type="Proteomes" id="UP000256478"/>
    </source>
</evidence>
<evidence type="ECO:0000256" key="1">
    <source>
        <dbReference type="SAM" id="Phobius"/>
    </source>
</evidence>
<feature type="transmembrane region" description="Helical" evidence="1">
    <location>
        <begin position="73"/>
        <end position="91"/>
    </location>
</feature>
<organism evidence="2 3">
    <name type="scientific">Thalassotalea euphylliae</name>
    <dbReference type="NCBI Taxonomy" id="1655234"/>
    <lineage>
        <taxon>Bacteria</taxon>
        <taxon>Pseudomonadati</taxon>
        <taxon>Pseudomonadota</taxon>
        <taxon>Gammaproteobacteria</taxon>
        <taxon>Alteromonadales</taxon>
        <taxon>Colwelliaceae</taxon>
        <taxon>Thalassotalea</taxon>
    </lineage>
</organism>
<feature type="transmembrane region" description="Helical" evidence="1">
    <location>
        <begin position="103"/>
        <end position="122"/>
    </location>
</feature>
<gene>
    <name evidence="2" type="ORF">DXX93_06890</name>
</gene>
<name>A0A3E0TP52_9GAMM</name>
<keyword evidence="1" id="KW-0812">Transmembrane</keyword>
<comment type="caution">
    <text evidence="2">The sequence shown here is derived from an EMBL/GenBank/DDBJ whole genome shotgun (WGS) entry which is preliminary data.</text>
</comment>
<feature type="transmembrane region" description="Helical" evidence="1">
    <location>
        <begin position="40"/>
        <end position="61"/>
    </location>
</feature>
<dbReference type="Proteomes" id="UP000256478">
    <property type="component" value="Unassembled WGS sequence"/>
</dbReference>
<accession>A0A3E0TP52</accession>
<protein>
    <submittedName>
        <fullName evidence="2">Uncharacterized protein</fullName>
    </submittedName>
</protein>